<keyword evidence="3" id="KW-1185">Reference proteome</keyword>
<feature type="domain" description="N-acetyltransferase" evidence="1">
    <location>
        <begin position="13"/>
        <end position="170"/>
    </location>
</feature>
<dbReference type="Pfam" id="PF13302">
    <property type="entry name" value="Acetyltransf_3"/>
    <property type="match status" value="1"/>
</dbReference>
<dbReference type="PANTHER" id="PTHR43792">
    <property type="entry name" value="GNAT FAMILY, PUTATIVE (AFU_ORTHOLOGUE AFUA_3G00765)-RELATED-RELATED"/>
    <property type="match status" value="1"/>
</dbReference>
<gene>
    <name evidence="2" type="ORF">NF867_02105</name>
</gene>
<proteinExistence type="predicted"/>
<evidence type="ECO:0000313" key="2">
    <source>
        <dbReference type="EMBL" id="MCO4291658.1"/>
    </source>
</evidence>
<dbReference type="InterPro" id="IPR000182">
    <property type="entry name" value="GNAT_dom"/>
</dbReference>
<dbReference type="AlphaFoldDB" id="A0A9X2F6K7"/>
<dbReference type="Gene3D" id="3.40.630.30">
    <property type="match status" value="1"/>
</dbReference>
<dbReference type="EMBL" id="JAMWYS010000006">
    <property type="protein sequence ID" value="MCO4291658.1"/>
    <property type="molecule type" value="Genomic_DNA"/>
</dbReference>
<reference evidence="2" key="1">
    <citation type="submission" date="2022-06" db="EMBL/GenBank/DDBJ databases">
        <title>Solitalea sp. MAHUQ-68 isolated from rhizospheric soil.</title>
        <authorList>
            <person name="Huq M.A."/>
        </authorList>
    </citation>
    <scope>NUCLEOTIDE SEQUENCE</scope>
    <source>
        <strain evidence="2">MAHUQ-68</strain>
    </source>
</reference>
<dbReference type="PANTHER" id="PTHR43792:SF1">
    <property type="entry name" value="N-ACETYLTRANSFERASE DOMAIN-CONTAINING PROTEIN"/>
    <property type="match status" value="1"/>
</dbReference>
<protein>
    <submittedName>
        <fullName evidence="2">GNAT family N-acetyltransferase</fullName>
    </submittedName>
</protein>
<dbReference type="PROSITE" id="PS51186">
    <property type="entry name" value="GNAT"/>
    <property type="match status" value="1"/>
</dbReference>
<sequence>MATAPMLFETNRLVLREFTPDDAKGLFDLNLAPEVQKFTGDLPFNSVDEARSFINAYTHYQDYGFGRWAVLSKDNNEFIGWCGLKYIPEYNDIDLGYRILKKFWGQGMATEASKGCLKYGFQQLKMNKIVGRSHVENLASIKVMAKTGMWFEKAMDYDIGPTLQYTISKEKFTS</sequence>
<dbReference type="Proteomes" id="UP001155182">
    <property type="component" value="Unassembled WGS sequence"/>
</dbReference>
<evidence type="ECO:0000259" key="1">
    <source>
        <dbReference type="PROSITE" id="PS51186"/>
    </source>
</evidence>
<name>A0A9X2F6K7_9SPHI</name>
<dbReference type="InterPro" id="IPR051531">
    <property type="entry name" value="N-acetyltransferase"/>
</dbReference>
<dbReference type="SUPFAM" id="SSF55729">
    <property type="entry name" value="Acyl-CoA N-acyltransferases (Nat)"/>
    <property type="match status" value="1"/>
</dbReference>
<accession>A0A9X2F6K7</accession>
<dbReference type="InterPro" id="IPR016181">
    <property type="entry name" value="Acyl_CoA_acyltransferase"/>
</dbReference>
<organism evidence="2 3">
    <name type="scientific">Solitalea agri</name>
    <dbReference type="NCBI Taxonomy" id="2953739"/>
    <lineage>
        <taxon>Bacteria</taxon>
        <taxon>Pseudomonadati</taxon>
        <taxon>Bacteroidota</taxon>
        <taxon>Sphingobacteriia</taxon>
        <taxon>Sphingobacteriales</taxon>
        <taxon>Sphingobacteriaceae</taxon>
        <taxon>Solitalea</taxon>
    </lineage>
</organism>
<comment type="caution">
    <text evidence="2">The sequence shown here is derived from an EMBL/GenBank/DDBJ whole genome shotgun (WGS) entry which is preliminary data.</text>
</comment>
<dbReference type="GO" id="GO:0016747">
    <property type="term" value="F:acyltransferase activity, transferring groups other than amino-acyl groups"/>
    <property type="evidence" value="ECO:0007669"/>
    <property type="project" value="InterPro"/>
</dbReference>
<dbReference type="RefSeq" id="WP_252585890.1">
    <property type="nucleotide sequence ID" value="NZ_JAMWYS010000006.1"/>
</dbReference>
<evidence type="ECO:0000313" key="3">
    <source>
        <dbReference type="Proteomes" id="UP001155182"/>
    </source>
</evidence>